<dbReference type="InterPro" id="IPR011663">
    <property type="entry name" value="UTRA"/>
</dbReference>
<name>A0ABW3DGN7_9BACL</name>
<keyword evidence="2" id="KW-0238">DNA-binding</keyword>
<evidence type="ECO:0000256" key="2">
    <source>
        <dbReference type="ARBA" id="ARBA00023125"/>
    </source>
</evidence>
<dbReference type="SMART" id="SM00345">
    <property type="entry name" value="HTH_GNTR"/>
    <property type="match status" value="1"/>
</dbReference>
<dbReference type="PROSITE" id="PS50949">
    <property type="entry name" value="HTH_GNTR"/>
    <property type="match status" value="1"/>
</dbReference>
<evidence type="ECO:0000259" key="4">
    <source>
        <dbReference type="PROSITE" id="PS50949"/>
    </source>
</evidence>
<evidence type="ECO:0000313" key="5">
    <source>
        <dbReference type="EMBL" id="MFD0871414.1"/>
    </source>
</evidence>
<dbReference type="SUPFAM" id="SSF46785">
    <property type="entry name" value="Winged helix' DNA-binding domain"/>
    <property type="match status" value="1"/>
</dbReference>
<evidence type="ECO:0000313" key="6">
    <source>
        <dbReference type="Proteomes" id="UP001597120"/>
    </source>
</evidence>
<protein>
    <submittedName>
        <fullName evidence="5">GntR family transcriptional regulator</fullName>
    </submittedName>
</protein>
<feature type="domain" description="HTH gntR-type" evidence="4">
    <location>
        <begin position="12"/>
        <end position="80"/>
    </location>
</feature>
<dbReference type="SUPFAM" id="SSF64288">
    <property type="entry name" value="Chorismate lyase-like"/>
    <property type="match status" value="1"/>
</dbReference>
<reference evidence="6" key="1">
    <citation type="journal article" date="2019" name="Int. J. Syst. Evol. Microbiol.">
        <title>The Global Catalogue of Microorganisms (GCM) 10K type strain sequencing project: providing services to taxonomists for standard genome sequencing and annotation.</title>
        <authorList>
            <consortium name="The Broad Institute Genomics Platform"/>
            <consortium name="The Broad Institute Genome Sequencing Center for Infectious Disease"/>
            <person name="Wu L."/>
            <person name="Ma J."/>
        </authorList>
    </citation>
    <scope>NUCLEOTIDE SEQUENCE [LARGE SCALE GENOMIC DNA]</scope>
    <source>
        <strain evidence="6">CCUG 57263</strain>
    </source>
</reference>
<sequence>MMEPMLNPKLPVPLYHQLKEIFDAKIANGEWKPGQLIPTENELIAQYKVSRTTVREAVTALVNEGKLEKKQGKGTLVCNPKLVERLGRLTGFTEEMIAKGFVPGAKVLEVGEIDPPPVVRERLLSGKEEKVLHIQRIRLANEEPIAIERTYWPLEIGRWFLQEDLENIAFYSVLEQHGIQLRDADEGISSTAASKKDAQLLNIKERDPLLRMERITYALNGMPIEYTFTDYRSDRYTYRVHLHR</sequence>
<dbReference type="PANTHER" id="PTHR44846">
    <property type="entry name" value="MANNOSYL-D-GLYCERATE TRANSPORT/METABOLISM SYSTEM REPRESSOR MNGR-RELATED"/>
    <property type="match status" value="1"/>
</dbReference>
<dbReference type="InterPro" id="IPR036388">
    <property type="entry name" value="WH-like_DNA-bd_sf"/>
</dbReference>
<dbReference type="CDD" id="cd07377">
    <property type="entry name" value="WHTH_GntR"/>
    <property type="match status" value="1"/>
</dbReference>
<dbReference type="PANTHER" id="PTHR44846:SF1">
    <property type="entry name" value="MANNOSYL-D-GLYCERATE TRANSPORT_METABOLISM SYSTEM REPRESSOR MNGR-RELATED"/>
    <property type="match status" value="1"/>
</dbReference>
<keyword evidence="1" id="KW-0805">Transcription regulation</keyword>
<dbReference type="Pfam" id="PF07702">
    <property type="entry name" value="UTRA"/>
    <property type="match status" value="1"/>
</dbReference>
<dbReference type="Gene3D" id="1.10.10.10">
    <property type="entry name" value="Winged helix-like DNA-binding domain superfamily/Winged helix DNA-binding domain"/>
    <property type="match status" value="1"/>
</dbReference>
<organism evidence="5 6">
    <name type="scientific">Paenibacillus residui</name>
    <dbReference type="NCBI Taxonomy" id="629724"/>
    <lineage>
        <taxon>Bacteria</taxon>
        <taxon>Bacillati</taxon>
        <taxon>Bacillota</taxon>
        <taxon>Bacilli</taxon>
        <taxon>Bacillales</taxon>
        <taxon>Paenibacillaceae</taxon>
        <taxon>Paenibacillus</taxon>
    </lineage>
</organism>
<proteinExistence type="predicted"/>
<dbReference type="Gene3D" id="3.40.1410.10">
    <property type="entry name" value="Chorismate lyase-like"/>
    <property type="match status" value="1"/>
</dbReference>
<accession>A0ABW3DGN7</accession>
<dbReference type="Pfam" id="PF00392">
    <property type="entry name" value="GntR"/>
    <property type="match status" value="1"/>
</dbReference>
<dbReference type="InterPro" id="IPR036390">
    <property type="entry name" value="WH_DNA-bd_sf"/>
</dbReference>
<keyword evidence="6" id="KW-1185">Reference proteome</keyword>
<evidence type="ECO:0000256" key="1">
    <source>
        <dbReference type="ARBA" id="ARBA00023015"/>
    </source>
</evidence>
<dbReference type="EMBL" id="JBHTIU010000081">
    <property type="protein sequence ID" value="MFD0871414.1"/>
    <property type="molecule type" value="Genomic_DNA"/>
</dbReference>
<dbReference type="Proteomes" id="UP001597120">
    <property type="component" value="Unassembled WGS sequence"/>
</dbReference>
<dbReference type="RefSeq" id="WP_379290435.1">
    <property type="nucleotide sequence ID" value="NZ_JBHTIU010000081.1"/>
</dbReference>
<gene>
    <name evidence="5" type="ORF">ACFQ03_19940</name>
</gene>
<dbReference type="PRINTS" id="PR00035">
    <property type="entry name" value="HTHGNTR"/>
</dbReference>
<dbReference type="InterPro" id="IPR028978">
    <property type="entry name" value="Chorismate_lyase_/UTRA_dom_sf"/>
</dbReference>
<dbReference type="InterPro" id="IPR000524">
    <property type="entry name" value="Tscrpt_reg_HTH_GntR"/>
</dbReference>
<keyword evidence="3" id="KW-0804">Transcription</keyword>
<dbReference type="InterPro" id="IPR050679">
    <property type="entry name" value="Bact_HTH_transcr_reg"/>
</dbReference>
<dbReference type="SMART" id="SM00866">
    <property type="entry name" value="UTRA"/>
    <property type="match status" value="1"/>
</dbReference>
<comment type="caution">
    <text evidence="5">The sequence shown here is derived from an EMBL/GenBank/DDBJ whole genome shotgun (WGS) entry which is preliminary data.</text>
</comment>
<evidence type="ECO:0000256" key="3">
    <source>
        <dbReference type="ARBA" id="ARBA00023163"/>
    </source>
</evidence>